<dbReference type="Proteomes" id="UP000007963">
    <property type="component" value="Unassembled WGS sequence"/>
</dbReference>
<evidence type="ECO:0000313" key="1">
    <source>
        <dbReference type="EMBL" id="EAU29523.1"/>
    </source>
</evidence>
<protein>
    <submittedName>
        <fullName evidence="1">Uncharacterized protein</fullName>
    </submittedName>
</protein>
<dbReference type="RefSeq" id="XP_001209376.1">
    <property type="nucleotide sequence ID" value="XM_001209376.1"/>
</dbReference>
<reference evidence="2" key="1">
    <citation type="submission" date="2005-09" db="EMBL/GenBank/DDBJ databases">
        <title>Annotation of the Aspergillus terreus NIH2624 genome.</title>
        <authorList>
            <person name="Birren B.W."/>
            <person name="Lander E.S."/>
            <person name="Galagan J.E."/>
            <person name="Nusbaum C."/>
            <person name="Devon K."/>
            <person name="Henn M."/>
            <person name="Ma L.-J."/>
            <person name="Jaffe D.B."/>
            <person name="Butler J."/>
            <person name="Alvarez P."/>
            <person name="Gnerre S."/>
            <person name="Grabherr M."/>
            <person name="Kleber M."/>
            <person name="Mauceli E.W."/>
            <person name="Brockman W."/>
            <person name="Rounsley S."/>
            <person name="Young S.K."/>
            <person name="LaButti K."/>
            <person name="Pushparaj V."/>
            <person name="DeCaprio D."/>
            <person name="Crawford M."/>
            <person name="Koehrsen M."/>
            <person name="Engels R."/>
            <person name="Montgomery P."/>
            <person name="Pearson M."/>
            <person name="Howarth C."/>
            <person name="Larson L."/>
            <person name="Luoma S."/>
            <person name="White J."/>
            <person name="Alvarado L."/>
            <person name="Kodira C.D."/>
            <person name="Zeng Q."/>
            <person name="Oleary S."/>
            <person name="Yandava C."/>
            <person name="Denning D.W."/>
            <person name="Nierman W.C."/>
            <person name="Milne T."/>
            <person name="Madden K."/>
        </authorList>
    </citation>
    <scope>NUCLEOTIDE SEQUENCE [LARGE SCALE GENOMIC DNA]</scope>
    <source>
        <strain evidence="2">NIH 2624 / FGSC A1156</strain>
    </source>
</reference>
<name>Q0C8B0_ASPTN</name>
<proteinExistence type="predicted"/>
<gene>
    <name evidence="1" type="ORF">ATEG_10074</name>
</gene>
<dbReference type="EMBL" id="CH476609">
    <property type="protein sequence ID" value="EAU29523.1"/>
    <property type="molecule type" value="Genomic_DNA"/>
</dbReference>
<evidence type="ECO:0000313" key="2">
    <source>
        <dbReference type="Proteomes" id="UP000007963"/>
    </source>
</evidence>
<dbReference type="HOGENOM" id="CLU_2061032_0_0_1"/>
<sequence length="119" mass="13552">MGTRKQQTLPEQVCSAISYTSTKMSTPSSIHSVRVKDGISSSNTSVTSQRSRVITRIADRLHQVKKRWGPLMAAKQHWEDEYNFPPGRAVVGEDKHLRIGDIRRNYPDPDSQGLYKDPW</sequence>
<accession>Q0C8B0</accession>
<dbReference type="STRING" id="341663.Q0C8B0"/>
<dbReference type="GeneID" id="4319417"/>
<dbReference type="AlphaFoldDB" id="Q0C8B0"/>
<organism evidence="1 2">
    <name type="scientific">Aspergillus terreus (strain NIH 2624 / FGSC A1156)</name>
    <dbReference type="NCBI Taxonomy" id="341663"/>
    <lineage>
        <taxon>Eukaryota</taxon>
        <taxon>Fungi</taxon>
        <taxon>Dikarya</taxon>
        <taxon>Ascomycota</taxon>
        <taxon>Pezizomycotina</taxon>
        <taxon>Eurotiomycetes</taxon>
        <taxon>Eurotiomycetidae</taxon>
        <taxon>Eurotiales</taxon>
        <taxon>Aspergillaceae</taxon>
        <taxon>Aspergillus</taxon>
        <taxon>Aspergillus subgen. Circumdati</taxon>
    </lineage>
</organism>
<dbReference type="VEuPathDB" id="FungiDB:ATEG_10074"/>
<dbReference type="OrthoDB" id="4509550at2759"/>